<evidence type="ECO:0008006" key="3">
    <source>
        <dbReference type="Google" id="ProtNLM"/>
    </source>
</evidence>
<sequence length="82" mass="9567">LYKLPWPESSEDLNPIETIWCIMNDRLFAANWNGQPQTVEATQELIMKIWNEISKDELWRLVESLPEHTEAVIAAGRGHTKY</sequence>
<dbReference type="Gene3D" id="3.30.420.10">
    <property type="entry name" value="Ribonuclease H-like superfamily/Ribonuclease H"/>
    <property type="match status" value="1"/>
</dbReference>
<gene>
    <name evidence="1" type="ORF">L873DRAFT_1672230</name>
</gene>
<dbReference type="AlphaFoldDB" id="A0A3N4JX46"/>
<feature type="non-terminal residue" evidence="1">
    <location>
        <position position="1"/>
    </location>
</feature>
<dbReference type="OrthoDB" id="3559649at2759"/>
<dbReference type="EMBL" id="ML120365">
    <property type="protein sequence ID" value="RPB02926.1"/>
    <property type="molecule type" value="Genomic_DNA"/>
</dbReference>
<proteinExistence type="predicted"/>
<evidence type="ECO:0000313" key="2">
    <source>
        <dbReference type="Proteomes" id="UP000276215"/>
    </source>
</evidence>
<dbReference type="STRING" id="1336337.A0A3N4JX46"/>
<accession>A0A3N4JX46</accession>
<name>A0A3N4JX46_9PEZI</name>
<dbReference type="Proteomes" id="UP000276215">
    <property type="component" value="Unassembled WGS sequence"/>
</dbReference>
<evidence type="ECO:0000313" key="1">
    <source>
        <dbReference type="EMBL" id="RPB02926.1"/>
    </source>
</evidence>
<dbReference type="InterPro" id="IPR036397">
    <property type="entry name" value="RNaseH_sf"/>
</dbReference>
<dbReference type="GO" id="GO:0003676">
    <property type="term" value="F:nucleic acid binding"/>
    <property type="evidence" value="ECO:0007669"/>
    <property type="project" value="InterPro"/>
</dbReference>
<reference evidence="1 2" key="1">
    <citation type="journal article" date="2018" name="Nat. Ecol. Evol.">
        <title>Pezizomycetes genomes reveal the molecular basis of ectomycorrhizal truffle lifestyle.</title>
        <authorList>
            <person name="Murat C."/>
            <person name="Payen T."/>
            <person name="Noel B."/>
            <person name="Kuo A."/>
            <person name="Morin E."/>
            <person name="Chen J."/>
            <person name="Kohler A."/>
            <person name="Krizsan K."/>
            <person name="Balestrini R."/>
            <person name="Da Silva C."/>
            <person name="Montanini B."/>
            <person name="Hainaut M."/>
            <person name="Levati E."/>
            <person name="Barry K.W."/>
            <person name="Belfiori B."/>
            <person name="Cichocki N."/>
            <person name="Clum A."/>
            <person name="Dockter R.B."/>
            <person name="Fauchery L."/>
            <person name="Guy J."/>
            <person name="Iotti M."/>
            <person name="Le Tacon F."/>
            <person name="Lindquist E.A."/>
            <person name="Lipzen A."/>
            <person name="Malagnac F."/>
            <person name="Mello A."/>
            <person name="Molinier V."/>
            <person name="Miyauchi S."/>
            <person name="Poulain J."/>
            <person name="Riccioni C."/>
            <person name="Rubini A."/>
            <person name="Sitrit Y."/>
            <person name="Splivallo R."/>
            <person name="Traeger S."/>
            <person name="Wang M."/>
            <person name="Zifcakova L."/>
            <person name="Wipf D."/>
            <person name="Zambonelli A."/>
            <person name="Paolocci F."/>
            <person name="Nowrousian M."/>
            <person name="Ottonello S."/>
            <person name="Baldrian P."/>
            <person name="Spatafora J.W."/>
            <person name="Henrissat B."/>
            <person name="Nagy L.G."/>
            <person name="Aury J.M."/>
            <person name="Wincker P."/>
            <person name="Grigoriev I.V."/>
            <person name="Bonfante P."/>
            <person name="Martin F.M."/>
        </authorList>
    </citation>
    <scope>NUCLEOTIDE SEQUENCE [LARGE SCALE GENOMIC DNA]</scope>
    <source>
        <strain evidence="1 2">120613-1</strain>
    </source>
</reference>
<organism evidence="1 2">
    <name type="scientific">Choiromyces venosus 120613-1</name>
    <dbReference type="NCBI Taxonomy" id="1336337"/>
    <lineage>
        <taxon>Eukaryota</taxon>
        <taxon>Fungi</taxon>
        <taxon>Dikarya</taxon>
        <taxon>Ascomycota</taxon>
        <taxon>Pezizomycotina</taxon>
        <taxon>Pezizomycetes</taxon>
        <taxon>Pezizales</taxon>
        <taxon>Tuberaceae</taxon>
        <taxon>Choiromyces</taxon>
    </lineage>
</organism>
<protein>
    <recommendedName>
        <fullName evidence="3">Tc1-like transposase DDE domain-containing protein</fullName>
    </recommendedName>
</protein>
<keyword evidence="2" id="KW-1185">Reference proteome</keyword>